<evidence type="ECO:0000313" key="2">
    <source>
        <dbReference type="Proteomes" id="UP000005435"/>
    </source>
</evidence>
<dbReference type="EMBL" id="CP003065">
    <property type="protein sequence ID" value="AEV69315.1"/>
    <property type="molecule type" value="Genomic_DNA"/>
</dbReference>
<dbReference type="AlphaFoldDB" id="G8M306"/>
<sequence>MQDIIKAFNEIAGAPDFEGGFGIWRSVYFLDEEHKKVIAVFQDPLIVYIEYDENGEMKISKDLRTGDIIKLYVNPVPSPVKKD</sequence>
<gene>
    <name evidence="1" type="ordered locus">Clocl_2762</name>
</gene>
<dbReference type="Proteomes" id="UP000005435">
    <property type="component" value="Chromosome"/>
</dbReference>
<reference evidence="2" key="1">
    <citation type="submission" date="2011-12" db="EMBL/GenBank/DDBJ databases">
        <title>Complete sequence of Clostridium clariflavum DSM 19732.</title>
        <authorList>
            <consortium name="US DOE Joint Genome Institute"/>
            <person name="Lucas S."/>
            <person name="Han J."/>
            <person name="Lapidus A."/>
            <person name="Cheng J.-F."/>
            <person name="Goodwin L."/>
            <person name="Pitluck S."/>
            <person name="Peters L."/>
            <person name="Teshima H."/>
            <person name="Detter J.C."/>
            <person name="Han C."/>
            <person name="Tapia R."/>
            <person name="Land M."/>
            <person name="Hauser L."/>
            <person name="Kyrpides N."/>
            <person name="Ivanova N."/>
            <person name="Pagani I."/>
            <person name="Kitzmiller T."/>
            <person name="Lynd L."/>
            <person name="Izquierdo J."/>
            <person name="Woyke T."/>
        </authorList>
    </citation>
    <scope>NUCLEOTIDE SEQUENCE [LARGE SCALE GENOMIC DNA]</scope>
    <source>
        <strain evidence="2">DSM 19732 / NBRC 101661 / EBR45</strain>
    </source>
</reference>
<keyword evidence="2" id="KW-1185">Reference proteome</keyword>
<protein>
    <submittedName>
        <fullName evidence="1">Uncharacterized protein</fullName>
    </submittedName>
</protein>
<reference evidence="1 2" key="2">
    <citation type="journal article" date="2012" name="Stand. Genomic Sci.">
        <title>Complete Genome Sequence of Clostridium clariflavum DSM 19732.</title>
        <authorList>
            <person name="Izquierdo J.A."/>
            <person name="Goodwin L."/>
            <person name="Davenport K.W."/>
            <person name="Teshima H."/>
            <person name="Bruce D."/>
            <person name="Detter C."/>
            <person name="Tapia R."/>
            <person name="Han S."/>
            <person name="Land M."/>
            <person name="Hauser L."/>
            <person name="Jeffries C.D."/>
            <person name="Han J."/>
            <person name="Pitluck S."/>
            <person name="Nolan M."/>
            <person name="Chen A."/>
            <person name="Huntemann M."/>
            <person name="Mavromatis K."/>
            <person name="Mikhailova N."/>
            <person name="Liolios K."/>
            <person name="Woyke T."/>
            <person name="Lynd L.R."/>
        </authorList>
    </citation>
    <scope>NUCLEOTIDE SEQUENCE [LARGE SCALE GENOMIC DNA]</scope>
    <source>
        <strain evidence="2">DSM 19732 / NBRC 101661 / EBR45</strain>
    </source>
</reference>
<proteinExistence type="predicted"/>
<dbReference type="RefSeq" id="WP_014255866.1">
    <property type="nucleotide sequence ID" value="NC_016627.1"/>
</dbReference>
<dbReference type="KEGG" id="ccl:Clocl_2762"/>
<name>G8M306_ACECE</name>
<organism evidence="1 2">
    <name type="scientific">Acetivibrio clariflavus (strain DSM 19732 / NBRC 101661 / EBR45)</name>
    <name type="common">Clostridium clariflavum</name>
    <dbReference type="NCBI Taxonomy" id="720554"/>
    <lineage>
        <taxon>Bacteria</taxon>
        <taxon>Bacillati</taxon>
        <taxon>Bacillota</taxon>
        <taxon>Clostridia</taxon>
        <taxon>Eubacteriales</taxon>
        <taxon>Oscillospiraceae</taxon>
        <taxon>Acetivibrio</taxon>
    </lineage>
</organism>
<dbReference type="HOGENOM" id="CLU_2536635_0_0_9"/>
<dbReference type="OrthoDB" id="2549353at2"/>
<accession>G8M306</accession>
<evidence type="ECO:0000313" key="1">
    <source>
        <dbReference type="EMBL" id="AEV69315.1"/>
    </source>
</evidence>